<gene>
    <name evidence="2" type="ordered locus">Rvan_0452</name>
</gene>
<sequence>MQEAPRKQNDIGGSPAGAIEFTGRESLPWQDRVEALLTLVQHPARGLFTPDDMRRRIDNAAAEGATYHERAVVALANALLERGVISGDQLADALEAVSKQGRP</sequence>
<name>E3I8A9_RHOVT</name>
<reference evidence="3" key="1">
    <citation type="journal article" date="2011" name="J. Bacteriol.">
        <title>Genome sequences of eight morphologically diverse alphaproteobacteria.</title>
        <authorList>
            <consortium name="US DOE Joint Genome Institute"/>
            <person name="Brown P.J."/>
            <person name="Kysela D.T."/>
            <person name="Buechlein A."/>
            <person name="Hemmerich C."/>
            <person name="Brun Y.V."/>
        </authorList>
    </citation>
    <scope>NUCLEOTIDE SEQUENCE [LARGE SCALE GENOMIC DNA]</scope>
    <source>
        <strain evidence="3">ATCC 17100 / ATH 3.1.1 / DSM 162 / LMG 4299</strain>
    </source>
</reference>
<dbReference type="InterPro" id="IPR049054">
    <property type="entry name" value="CN_hydtase_beta-like_N"/>
</dbReference>
<dbReference type="InterPro" id="IPR008990">
    <property type="entry name" value="Elect_transpt_acc-like_dom_sf"/>
</dbReference>
<dbReference type="InterPro" id="IPR042262">
    <property type="entry name" value="CN_hydtase_beta_C"/>
</dbReference>
<dbReference type="Proteomes" id="UP000001399">
    <property type="component" value="Chromosome"/>
</dbReference>
<dbReference type="OrthoDB" id="7856991at2"/>
<evidence type="ECO:0000313" key="3">
    <source>
        <dbReference type="Proteomes" id="UP000001399"/>
    </source>
</evidence>
<organism evidence="2 3">
    <name type="scientific">Rhodomicrobium vannielii (strain ATCC 17100 / DSM 162 / LMG 4299 / NCIMB 10020 / ATH 3.1.1)</name>
    <dbReference type="NCBI Taxonomy" id="648757"/>
    <lineage>
        <taxon>Bacteria</taxon>
        <taxon>Pseudomonadati</taxon>
        <taxon>Pseudomonadota</taxon>
        <taxon>Alphaproteobacteria</taxon>
        <taxon>Hyphomicrobiales</taxon>
        <taxon>Hyphomicrobiaceae</taxon>
        <taxon>Rhodomicrobium</taxon>
    </lineage>
</organism>
<dbReference type="EMBL" id="CP002292">
    <property type="protein sequence ID" value="ADP69734.1"/>
    <property type="molecule type" value="Genomic_DNA"/>
</dbReference>
<evidence type="ECO:0000313" key="2">
    <source>
        <dbReference type="EMBL" id="ADP69734.1"/>
    </source>
</evidence>
<dbReference type="RefSeq" id="WP_013418138.1">
    <property type="nucleotide sequence ID" value="NC_014664.1"/>
</dbReference>
<proteinExistence type="predicted"/>
<dbReference type="STRING" id="648757.Rvan_0452"/>
<dbReference type="KEGG" id="rva:Rvan_0452"/>
<dbReference type="AlphaFoldDB" id="E3I8A9"/>
<dbReference type="HOGENOM" id="CLU_2261675_0_0_5"/>
<protein>
    <recommendedName>
        <fullName evidence="1">Nitrile hydratase beta subunit-like N-terminal domain-containing protein</fullName>
    </recommendedName>
</protein>
<evidence type="ECO:0000259" key="1">
    <source>
        <dbReference type="Pfam" id="PF21006"/>
    </source>
</evidence>
<feature type="domain" description="Nitrile hydratase beta subunit-like N-terminal" evidence="1">
    <location>
        <begin position="8"/>
        <end position="97"/>
    </location>
</feature>
<dbReference type="Pfam" id="PF21006">
    <property type="entry name" value="NHase_beta_N"/>
    <property type="match status" value="1"/>
</dbReference>
<keyword evidence="3" id="KW-1185">Reference proteome</keyword>
<dbReference type="SUPFAM" id="SSF50090">
    <property type="entry name" value="Electron transport accessory proteins"/>
    <property type="match status" value="1"/>
</dbReference>
<accession>E3I8A9</accession>
<dbReference type="Gene3D" id="1.10.472.20">
    <property type="entry name" value="Nitrile hydratase, beta subunit"/>
    <property type="match status" value="1"/>
</dbReference>